<gene>
    <name evidence="3" type="ORF">TrRE_jg6827</name>
</gene>
<evidence type="ECO:0000256" key="2">
    <source>
        <dbReference type="SAM" id="Phobius"/>
    </source>
</evidence>
<protein>
    <recommendedName>
        <fullName evidence="5">DUF389 domain-containing protein</fullName>
    </recommendedName>
</protein>
<evidence type="ECO:0008006" key="5">
    <source>
        <dbReference type="Google" id="ProtNLM"/>
    </source>
</evidence>
<feature type="region of interest" description="Disordered" evidence="1">
    <location>
        <begin position="437"/>
        <end position="498"/>
    </location>
</feature>
<dbReference type="PANTHER" id="PTHR20992:SF9">
    <property type="entry name" value="AT15442P-RELATED"/>
    <property type="match status" value="1"/>
</dbReference>
<dbReference type="InterPro" id="IPR005240">
    <property type="entry name" value="DUF389"/>
</dbReference>
<feature type="transmembrane region" description="Helical" evidence="2">
    <location>
        <begin position="315"/>
        <end position="345"/>
    </location>
</feature>
<dbReference type="AlphaFoldDB" id="A0A9W6Z937"/>
<feature type="region of interest" description="Disordered" evidence="1">
    <location>
        <begin position="1"/>
        <end position="24"/>
    </location>
</feature>
<keyword evidence="2" id="KW-0472">Membrane</keyword>
<feature type="transmembrane region" description="Helical" evidence="2">
    <location>
        <begin position="365"/>
        <end position="386"/>
    </location>
</feature>
<comment type="caution">
    <text evidence="3">The sequence shown here is derived from an EMBL/GenBank/DDBJ whole genome shotgun (WGS) entry which is preliminary data.</text>
</comment>
<feature type="compositionally biased region" description="Basic and acidic residues" evidence="1">
    <location>
        <begin position="440"/>
        <end position="454"/>
    </location>
</feature>
<feature type="transmembrane region" description="Helical" evidence="2">
    <location>
        <begin position="211"/>
        <end position="234"/>
    </location>
</feature>
<dbReference type="Pfam" id="PF04087">
    <property type="entry name" value="DUF389"/>
    <property type="match status" value="1"/>
</dbReference>
<feature type="transmembrane region" description="Helical" evidence="2">
    <location>
        <begin position="182"/>
        <end position="205"/>
    </location>
</feature>
<feature type="compositionally biased region" description="Gly residues" evidence="1">
    <location>
        <begin position="487"/>
        <end position="498"/>
    </location>
</feature>
<reference evidence="3" key="1">
    <citation type="submission" date="2022-07" db="EMBL/GenBank/DDBJ databases">
        <title>Genome analysis of Parmales, a sister group of diatoms, reveals the evolutionary specialization of diatoms from phago-mixotrophs to photoautotrophs.</title>
        <authorList>
            <person name="Ban H."/>
            <person name="Sato S."/>
            <person name="Yoshikawa S."/>
            <person name="Kazumasa Y."/>
            <person name="Nakamura Y."/>
            <person name="Ichinomiya M."/>
            <person name="Saitoh K."/>
            <person name="Sato N."/>
            <person name="Blanc-Mathieu R."/>
            <person name="Endo H."/>
            <person name="Kuwata A."/>
            <person name="Ogata H."/>
        </authorList>
    </citation>
    <scope>NUCLEOTIDE SEQUENCE</scope>
</reference>
<name>A0A9W6Z937_9STRA</name>
<evidence type="ECO:0000313" key="4">
    <source>
        <dbReference type="Proteomes" id="UP001165082"/>
    </source>
</evidence>
<feature type="transmembrane region" description="Helical" evidence="2">
    <location>
        <begin position="287"/>
        <end position="308"/>
    </location>
</feature>
<keyword evidence="4" id="KW-1185">Reference proteome</keyword>
<dbReference type="OrthoDB" id="543859at2759"/>
<keyword evidence="2" id="KW-1133">Transmembrane helix</keyword>
<dbReference type="PANTHER" id="PTHR20992">
    <property type="entry name" value="AT15442P-RELATED"/>
    <property type="match status" value="1"/>
</dbReference>
<dbReference type="EMBL" id="BRXZ01003014">
    <property type="protein sequence ID" value="GMH46284.1"/>
    <property type="molecule type" value="Genomic_DNA"/>
</dbReference>
<sequence length="599" mass="63365">MTLFDKPESSKPISEGLKESNKPQNEINEANKDLADIDTSAVTFDYESVKVNMADLLFKTMKGLETDKFLPSSPGTVFTFTNPDSASPPLVTAVTPVRSQFVGAVLDRLESIGIGTSVGNVTLCKAEFCRQPSAGEKKKPRGGGGTIVDKESAGKIVAARREWLAAASKLRISQVKVQISQAAAFSFDFCSLLLIASILAGIGLVSENTVVIVASMLVSPIMGPVLGMTFGAVIRDRSLIKESLKTELVALLLCVMMGIALGLVCIFGGFFIETWPTAEMSSRGDVAGLLTGIAIAVPSGMGVALSTLGNNTSSLVGVAISASLLPPAVNAGVCWIVAFLLHIGAVEGFRGSENYDVAAWVKNGSISFALTVVNIFCIWVAGILMFRLKEVAPIKTKNTFWTRDLRTAREANREQKVFAGADAKILQDGLKAALKLQATRGDDGSRRPRSKKEVAGGTPSGYAPNPLESQLTMSTTSMLRRRREEGGGQGGTGEGSGLLGLFVREKDAGAAVNGETYLTDTDDDVTSSTGSAGDLLKEVRFQGLENMADLLFDNVDEVDGDEEGLFLDELFETSATYSGSSGTSGVDHKEIALSIRGSR</sequence>
<accession>A0A9W6Z937</accession>
<keyword evidence="2" id="KW-0812">Transmembrane</keyword>
<evidence type="ECO:0000256" key="1">
    <source>
        <dbReference type="SAM" id="MobiDB-lite"/>
    </source>
</evidence>
<evidence type="ECO:0000313" key="3">
    <source>
        <dbReference type="EMBL" id="GMH46284.1"/>
    </source>
</evidence>
<proteinExistence type="predicted"/>
<feature type="transmembrane region" description="Helical" evidence="2">
    <location>
        <begin position="246"/>
        <end position="272"/>
    </location>
</feature>
<dbReference type="Proteomes" id="UP001165082">
    <property type="component" value="Unassembled WGS sequence"/>
</dbReference>
<organism evidence="3 4">
    <name type="scientific">Triparma retinervis</name>
    <dbReference type="NCBI Taxonomy" id="2557542"/>
    <lineage>
        <taxon>Eukaryota</taxon>
        <taxon>Sar</taxon>
        <taxon>Stramenopiles</taxon>
        <taxon>Ochrophyta</taxon>
        <taxon>Bolidophyceae</taxon>
        <taxon>Parmales</taxon>
        <taxon>Triparmaceae</taxon>
        <taxon>Triparma</taxon>
    </lineage>
</organism>